<name>A0A4C1ZZI2_EUMVA</name>
<evidence type="ECO:0000313" key="2">
    <source>
        <dbReference type="Proteomes" id="UP000299102"/>
    </source>
</evidence>
<sequence>MIVLELSRRWAAWQGSSAREHVKQTCPKQYKLLHSQAHPESIFGLDAHKKILPALTNHGFFSNLKQFANRRNGWSFPYSKIAQEYYSSRTPAIEMVLMVLPASGTMTEISGMDEAGEDPVMEKQIDICVSWSRIIFNGCLHTGEPPKVSKISIMIHIE</sequence>
<dbReference type="EMBL" id="BGZK01002237">
    <property type="protein sequence ID" value="GBP92085.1"/>
    <property type="molecule type" value="Genomic_DNA"/>
</dbReference>
<gene>
    <name evidence="1" type="ORF">EVAR_68071_1</name>
</gene>
<keyword evidence="2" id="KW-1185">Reference proteome</keyword>
<proteinExistence type="predicted"/>
<accession>A0A4C1ZZI2</accession>
<dbReference type="Proteomes" id="UP000299102">
    <property type="component" value="Unassembled WGS sequence"/>
</dbReference>
<comment type="caution">
    <text evidence="1">The sequence shown here is derived from an EMBL/GenBank/DDBJ whole genome shotgun (WGS) entry which is preliminary data.</text>
</comment>
<dbReference type="AlphaFoldDB" id="A0A4C1ZZI2"/>
<reference evidence="1 2" key="1">
    <citation type="journal article" date="2019" name="Commun. Biol.">
        <title>The bagworm genome reveals a unique fibroin gene that provides high tensile strength.</title>
        <authorList>
            <person name="Kono N."/>
            <person name="Nakamura H."/>
            <person name="Ohtoshi R."/>
            <person name="Tomita M."/>
            <person name="Numata K."/>
            <person name="Arakawa K."/>
        </authorList>
    </citation>
    <scope>NUCLEOTIDE SEQUENCE [LARGE SCALE GENOMIC DNA]</scope>
</reference>
<organism evidence="1 2">
    <name type="scientific">Eumeta variegata</name>
    <name type="common">Bagworm moth</name>
    <name type="synonym">Eumeta japonica</name>
    <dbReference type="NCBI Taxonomy" id="151549"/>
    <lineage>
        <taxon>Eukaryota</taxon>
        <taxon>Metazoa</taxon>
        <taxon>Ecdysozoa</taxon>
        <taxon>Arthropoda</taxon>
        <taxon>Hexapoda</taxon>
        <taxon>Insecta</taxon>
        <taxon>Pterygota</taxon>
        <taxon>Neoptera</taxon>
        <taxon>Endopterygota</taxon>
        <taxon>Lepidoptera</taxon>
        <taxon>Glossata</taxon>
        <taxon>Ditrysia</taxon>
        <taxon>Tineoidea</taxon>
        <taxon>Psychidae</taxon>
        <taxon>Oiketicinae</taxon>
        <taxon>Eumeta</taxon>
    </lineage>
</organism>
<protein>
    <submittedName>
        <fullName evidence="1">Uncharacterized protein</fullName>
    </submittedName>
</protein>
<evidence type="ECO:0000313" key="1">
    <source>
        <dbReference type="EMBL" id="GBP92085.1"/>
    </source>
</evidence>